<name>A0ABD0M5F7_9CAEN</name>
<organism evidence="1 2">
    <name type="scientific">Batillaria attramentaria</name>
    <dbReference type="NCBI Taxonomy" id="370345"/>
    <lineage>
        <taxon>Eukaryota</taxon>
        <taxon>Metazoa</taxon>
        <taxon>Spiralia</taxon>
        <taxon>Lophotrochozoa</taxon>
        <taxon>Mollusca</taxon>
        <taxon>Gastropoda</taxon>
        <taxon>Caenogastropoda</taxon>
        <taxon>Sorbeoconcha</taxon>
        <taxon>Cerithioidea</taxon>
        <taxon>Batillariidae</taxon>
        <taxon>Batillaria</taxon>
    </lineage>
</organism>
<protein>
    <submittedName>
        <fullName evidence="1">Uncharacterized protein</fullName>
    </submittedName>
</protein>
<keyword evidence="2" id="KW-1185">Reference proteome</keyword>
<dbReference type="AlphaFoldDB" id="A0ABD0M5F7"/>
<proteinExistence type="predicted"/>
<evidence type="ECO:0000313" key="2">
    <source>
        <dbReference type="Proteomes" id="UP001519460"/>
    </source>
</evidence>
<comment type="caution">
    <text evidence="1">The sequence shown here is derived from an EMBL/GenBank/DDBJ whole genome shotgun (WGS) entry which is preliminary data.</text>
</comment>
<evidence type="ECO:0000313" key="1">
    <source>
        <dbReference type="EMBL" id="KAK7506596.1"/>
    </source>
</evidence>
<dbReference type="Proteomes" id="UP001519460">
    <property type="component" value="Unassembled WGS sequence"/>
</dbReference>
<reference evidence="1 2" key="1">
    <citation type="journal article" date="2023" name="Sci. Data">
        <title>Genome assembly of the Korean intertidal mud-creeper Batillaria attramentaria.</title>
        <authorList>
            <person name="Patra A.K."/>
            <person name="Ho P.T."/>
            <person name="Jun S."/>
            <person name="Lee S.J."/>
            <person name="Kim Y."/>
            <person name="Won Y.J."/>
        </authorList>
    </citation>
    <scope>NUCLEOTIDE SEQUENCE [LARGE SCALE GENOMIC DNA]</scope>
    <source>
        <strain evidence="1">Wonlab-2016</strain>
    </source>
</reference>
<dbReference type="EMBL" id="JACVVK020000006">
    <property type="protein sequence ID" value="KAK7506596.1"/>
    <property type="molecule type" value="Genomic_DNA"/>
</dbReference>
<gene>
    <name evidence="1" type="ORF">BaRGS_00002071</name>
</gene>
<accession>A0ABD0M5F7</accession>
<sequence length="146" mass="15525">MQDTQLVPSCVFGGDNIWVLASGGLGGGGNTCPFPVARHTVGSVVFCVIGGRGGGERRLRLYMGAGHLEGEGGTLVHLQLQDTQLVPFCAISGRQYMGLATRGRHCRLSESSPHREMRHLDGEASRRTALLGCLTGYVQTSALIFP</sequence>